<evidence type="ECO:0000313" key="2">
    <source>
        <dbReference type="Proteomes" id="UP000217790"/>
    </source>
</evidence>
<organism evidence="1 2">
    <name type="scientific">Armillaria gallica</name>
    <name type="common">Bulbous honey fungus</name>
    <name type="synonym">Armillaria bulbosa</name>
    <dbReference type="NCBI Taxonomy" id="47427"/>
    <lineage>
        <taxon>Eukaryota</taxon>
        <taxon>Fungi</taxon>
        <taxon>Dikarya</taxon>
        <taxon>Basidiomycota</taxon>
        <taxon>Agaricomycotina</taxon>
        <taxon>Agaricomycetes</taxon>
        <taxon>Agaricomycetidae</taxon>
        <taxon>Agaricales</taxon>
        <taxon>Marasmiineae</taxon>
        <taxon>Physalacriaceae</taxon>
        <taxon>Armillaria</taxon>
    </lineage>
</organism>
<sequence>MLKQWSSLCRDEMISQLGVEVLSHLYYWCGILGGASADPDQCAVGLDGQLKDSGDIKWFYGVNDSASVAGLSSKDSDLCCQGNEEALSKVQARINIMNEKPAGSLASKTISSTSIVKDSKKQKCPHIRCQGSSIGKHCKALEKQAVKALGKLLTR</sequence>
<gene>
    <name evidence="1" type="ORF">ARMGADRAFT_1023282</name>
</gene>
<evidence type="ECO:0000313" key="1">
    <source>
        <dbReference type="EMBL" id="PBL01906.1"/>
    </source>
</evidence>
<dbReference type="EMBL" id="KZ293645">
    <property type="protein sequence ID" value="PBL01906.1"/>
    <property type="molecule type" value="Genomic_DNA"/>
</dbReference>
<proteinExistence type="predicted"/>
<dbReference type="Proteomes" id="UP000217790">
    <property type="component" value="Unassembled WGS sequence"/>
</dbReference>
<protein>
    <submittedName>
        <fullName evidence="1">Uncharacterized protein</fullName>
    </submittedName>
</protein>
<dbReference type="AlphaFoldDB" id="A0A2H3E384"/>
<reference evidence="2" key="1">
    <citation type="journal article" date="2017" name="Nat. Ecol. Evol.">
        <title>Genome expansion and lineage-specific genetic innovations in the forest pathogenic fungi Armillaria.</title>
        <authorList>
            <person name="Sipos G."/>
            <person name="Prasanna A.N."/>
            <person name="Walter M.C."/>
            <person name="O'Connor E."/>
            <person name="Balint B."/>
            <person name="Krizsan K."/>
            <person name="Kiss B."/>
            <person name="Hess J."/>
            <person name="Varga T."/>
            <person name="Slot J."/>
            <person name="Riley R."/>
            <person name="Boka B."/>
            <person name="Rigling D."/>
            <person name="Barry K."/>
            <person name="Lee J."/>
            <person name="Mihaltcheva S."/>
            <person name="LaButti K."/>
            <person name="Lipzen A."/>
            <person name="Waldron R."/>
            <person name="Moloney N.M."/>
            <person name="Sperisen C."/>
            <person name="Kredics L."/>
            <person name="Vagvoelgyi C."/>
            <person name="Patrignani A."/>
            <person name="Fitzpatrick D."/>
            <person name="Nagy I."/>
            <person name="Doyle S."/>
            <person name="Anderson J.B."/>
            <person name="Grigoriev I.V."/>
            <person name="Gueldener U."/>
            <person name="Muensterkoetter M."/>
            <person name="Nagy L.G."/>
        </authorList>
    </citation>
    <scope>NUCLEOTIDE SEQUENCE [LARGE SCALE GENOMIC DNA]</scope>
    <source>
        <strain evidence="2">Ar21-2</strain>
    </source>
</reference>
<name>A0A2H3E384_ARMGA</name>
<dbReference type="InParanoid" id="A0A2H3E384"/>
<dbReference type="OrthoDB" id="3260017at2759"/>
<keyword evidence="2" id="KW-1185">Reference proteome</keyword>
<accession>A0A2H3E384</accession>